<evidence type="ECO:0000256" key="2">
    <source>
        <dbReference type="ARBA" id="ARBA00010617"/>
    </source>
</evidence>
<comment type="caution">
    <text evidence="9">The sequence shown here is derived from an EMBL/GenBank/DDBJ whole genome shotgun (WGS) entry which is preliminary data.</text>
</comment>
<evidence type="ECO:0000256" key="6">
    <source>
        <dbReference type="ARBA" id="ARBA00023004"/>
    </source>
</evidence>
<evidence type="ECO:0000256" key="3">
    <source>
        <dbReference type="ARBA" id="ARBA00022617"/>
    </source>
</evidence>
<reference evidence="9 10" key="1">
    <citation type="journal article" date="2018" name="PLoS Pathog.">
        <title>Evolution of structural diversity of trichothecenes, a family of toxins produced by plant pathogenic and entomopathogenic fungi.</title>
        <authorList>
            <person name="Proctor R.H."/>
            <person name="McCormick S.P."/>
            <person name="Kim H.S."/>
            <person name="Cardoza R.E."/>
            <person name="Stanley A.M."/>
            <person name="Lindo L."/>
            <person name="Kelly A."/>
            <person name="Brown D.W."/>
            <person name="Lee T."/>
            <person name="Vaughan M.M."/>
            <person name="Alexander N.J."/>
            <person name="Busman M."/>
            <person name="Gutierrez S."/>
        </authorList>
    </citation>
    <scope>NUCLEOTIDE SEQUENCE [LARGE SCALE GENOMIC DNA]</scope>
    <source>
        <strain evidence="9 10">IBT 40837</strain>
    </source>
</reference>
<comment type="similarity">
    <text evidence="2">Belongs to the cytochrome P450 family.</text>
</comment>
<keyword evidence="5" id="KW-0560">Oxidoreductase</keyword>
<dbReference type="PRINTS" id="PR00385">
    <property type="entry name" value="P450"/>
</dbReference>
<dbReference type="Pfam" id="PF00067">
    <property type="entry name" value="p450"/>
    <property type="match status" value="1"/>
</dbReference>
<dbReference type="InterPro" id="IPR002403">
    <property type="entry name" value="Cyt_P450_E_grp-IV"/>
</dbReference>
<dbReference type="AlphaFoldDB" id="A0A395NEX7"/>
<dbReference type="GO" id="GO:0020037">
    <property type="term" value="F:heme binding"/>
    <property type="evidence" value="ECO:0007669"/>
    <property type="project" value="InterPro"/>
</dbReference>
<dbReference type="Proteomes" id="UP000266272">
    <property type="component" value="Unassembled WGS sequence"/>
</dbReference>
<evidence type="ECO:0000256" key="5">
    <source>
        <dbReference type="ARBA" id="ARBA00023002"/>
    </source>
</evidence>
<name>A0A395NEX7_TRIAR</name>
<keyword evidence="4 8" id="KW-0479">Metal-binding</keyword>
<dbReference type="Gene3D" id="1.10.630.10">
    <property type="entry name" value="Cytochrome P450"/>
    <property type="match status" value="1"/>
</dbReference>
<dbReference type="EMBL" id="PXOA01000531">
    <property type="protein sequence ID" value="RFU74504.1"/>
    <property type="molecule type" value="Genomic_DNA"/>
</dbReference>
<keyword evidence="7 9" id="KW-0503">Monooxygenase</keyword>
<dbReference type="GO" id="GO:0004497">
    <property type="term" value="F:monooxygenase activity"/>
    <property type="evidence" value="ECO:0007669"/>
    <property type="project" value="UniProtKB-KW"/>
</dbReference>
<evidence type="ECO:0000256" key="8">
    <source>
        <dbReference type="PIRSR" id="PIRSR602403-1"/>
    </source>
</evidence>
<feature type="binding site" description="axial binding residue" evidence="8">
    <location>
        <position position="473"/>
    </location>
    <ligand>
        <name>heme</name>
        <dbReference type="ChEBI" id="CHEBI:30413"/>
    </ligand>
    <ligandPart>
        <name>Fe</name>
        <dbReference type="ChEBI" id="CHEBI:18248"/>
    </ligandPart>
</feature>
<sequence>MLQAIKGLLRHAMQTCHITRLRLVFHPLAKYPGPLISSLTDWYTVYWIAEGGRHLELDKQHKKYGKYVRFGPNRLSINSAKASRDLHDVNSNTFKADAYGSFKRFFGAEMSLTTVDHKAHAFRRRVNMTAITPAAVKEFEDQVTPHVEEFIDIISEGVGSKLEGEHGWSSGKDMSYAVAFCIADIMGSVTFGRTWNVQRDPKYRHFVKDLPNGVAGIHLVGHMQSLFFGNMHKFLFKELIVGVGNLMSVSRSFALWRLEQKSMPHRDIWAALLASRDPKTGEAFSTEELISEASLFIIGGTDGMITATTSTLFYLLHNPRTLERLTREIREAFPLSADDIGKKASAVKCPIRFASAELQRIAYLPACIDEAMRISPPVPSILPRVVGTGGMTVDGEYFPAGVNLGIPHYSMHHDEDNFAQPLTYAPERWFPEERERGLKDGSVPVSGKESAKMLPAVGQSYGFTPFGAGRGSCIGKYLAYQEMSIVLARLIWLFDIRLDPSSNMGEGVGDAREGRECRNEFQLYDRFVSSQKGPMLQFRYREELVA</sequence>
<dbReference type="InterPro" id="IPR036396">
    <property type="entry name" value="Cyt_P450_sf"/>
</dbReference>
<keyword evidence="3 8" id="KW-0349">Heme</keyword>
<evidence type="ECO:0000313" key="10">
    <source>
        <dbReference type="Proteomes" id="UP000266272"/>
    </source>
</evidence>
<keyword evidence="10" id="KW-1185">Reference proteome</keyword>
<accession>A0A395NEX7</accession>
<dbReference type="SUPFAM" id="SSF48264">
    <property type="entry name" value="Cytochrome P450"/>
    <property type="match status" value="1"/>
</dbReference>
<dbReference type="InterPro" id="IPR001128">
    <property type="entry name" value="Cyt_P450"/>
</dbReference>
<evidence type="ECO:0000313" key="9">
    <source>
        <dbReference type="EMBL" id="RFU74504.1"/>
    </source>
</evidence>
<dbReference type="PANTHER" id="PTHR24305:SF237">
    <property type="entry name" value="CYTOCHROME P450 MONOOXYGENASE ATNE-RELATED"/>
    <property type="match status" value="1"/>
</dbReference>
<gene>
    <name evidence="9" type="ORF">TARUN_7742</name>
</gene>
<dbReference type="STRING" id="490622.A0A395NEX7"/>
<dbReference type="InterPro" id="IPR050121">
    <property type="entry name" value="Cytochrome_P450_monoxygenase"/>
</dbReference>
<dbReference type="OrthoDB" id="1470350at2759"/>
<evidence type="ECO:0000256" key="7">
    <source>
        <dbReference type="ARBA" id="ARBA00023033"/>
    </source>
</evidence>
<dbReference type="GO" id="GO:0016705">
    <property type="term" value="F:oxidoreductase activity, acting on paired donors, with incorporation or reduction of molecular oxygen"/>
    <property type="evidence" value="ECO:0007669"/>
    <property type="project" value="InterPro"/>
</dbReference>
<comment type="cofactor">
    <cofactor evidence="1 8">
        <name>heme</name>
        <dbReference type="ChEBI" id="CHEBI:30413"/>
    </cofactor>
</comment>
<protein>
    <submittedName>
        <fullName evidence="9">Benzoate 4-monooxygenase cytochrome p450</fullName>
    </submittedName>
</protein>
<dbReference type="CDD" id="cd11061">
    <property type="entry name" value="CYP67-like"/>
    <property type="match status" value="1"/>
</dbReference>
<dbReference type="GO" id="GO:0005506">
    <property type="term" value="F:iron ion binding"/>
    <property type="evidence" value="ECO:0007669"/>
    <property type="project" value="InterPro"/>
</dbReference>
<evidence type="ECO:0000256" key="4">
    <source>
        <dbReference type="ARBA" id="ARBA00022723"/>
    </source>
</evidence>
<organism evidence="9 10">
    <name type="scientific">Trichoderma arundinaceum</name>
    <dbReference type="NCBI Taxonomy" id="490622"/>
    <lineage>
        <taxon>Eukaryota</taxon>
        <taxon>Fungi</taxon>
        <taxon>Dikarya</taxon>
        <taxon>Ascomycota</taxon>
        <taxon>Pezizomycotina</taxon>
        <taxon>Sordariomycetes</taxon>
        <taxon>Hypocreomycetidae</taxon>
        <taxon>Hypocreales</taxon>
        <taxon>Hypocreaceae</taxon>
        <taxon>Trichoderma</taxon>
    </lineage>
</organism>
<dbReference type="PRINTS" id="PR00465">
    <property type="entry name" value="EP450IV"/>
</dbReference>
<evidence type="ECO:0000256" key="1">
    <source>
        <dbReference type="ARBA" id="ARBA00001971"/>
    </source>
</evidence>
<proteinExistence type="inferred from homology"/>
<dbReference type="PANTHER" id="PTHR24305">
    <property type="entry name" value="CYTOCHROME P450"/>
    <property type="match status" value="1"/>
</dbReference>
<keyword evidence="6 8" id="KW-0408">Iron</keyword>